<organism evidence="1 2">
    <name type="scientific">Umbra pygmaea</name>
    <name type="common">Eastern mudminnow</name>
    <dbReference type="NCBI Taxonomy" id="75934"/>
    <lineage>
        <taxon>Eukaryota</taxon>
        <taxon>Metazoa</taxon>
        <taxon>Chordata</taxon>
        <taxon>Craniata</taxon>
        <taxon>Vertebrata</taxon>
        <taxon>Euteleostomi</taxon>
        <taxon>Actinopterygii</taxon>
        <taxon>Neopterygii</taxon>
        <taxon>Teleostei</taxon>
        <taxon>Protacanthopterygii</taxon>
        <taxon>Esociformes</taxon>
        <taxon>Umbridae</taxon>
        <taxon>Umbra</taxon>
    </lineage>
</organism>
<protein>
    <submittedName>
        <fullName evidence="1">Uncharacterized protein</fullName>
    </submittedName>
</protein>
<sequence>MLCLTDDAVDQRDFTSLLRVIANRACWGQELQNIQKQQKHCSDLVPWTLEDIWWGRHLAQGLSKQGFSNNCGVFVLMENMLQISKWWCLVLLQNFPMSSEAERVKV</sequence>
<evidence type="ECO:0000313" key="2">
    <source>
        <dbReference type="Proteomes" id="UP001557470"/>
    </source>
</evidence>
<dbReference type="Proteomes" id="UP001557470">
    <property type="component" value="Unassembled WGS sequence"/>
</dbReference>
<accession>A0ABD0X2Z1</accession>
<evidence type="ECO:0000313" key="1">
    <source>
        <dbReference type="EMBL" id="KAL0993674.1"/>
    </source>
</evidence>
<comment type="caution">
    <text evidence="1">The sequence shown here is derived from an EMBL/GenBank/DDBJ whole genome shotgun (WGS) entry which is preliminary data.</text>
</comment>
<dbReference type="EMBL" id="JAGEUA010000003">
    <property type="protein sequence ID" value="KAL0993674.1"/>
    <property type="molecule type" value="Genomic_DNA"/>
</dbReference>
<keyword evidence="2" id="KW-1185">Reference proteome</keyword>
<gene>
    <name evidence="1" type="ORF">UPYG_G00111440</name>
</gene>
<proteinExistence type="predicted"/>
<name>A0ABD0X2Z1_UMBPY</name>
<reference evidence="1 2" key="1">
    <citation type="submission" date="2024-06" db="EMBL/GenBank/DDBJ databases">
        <authorList>
            <person name="Pan Q."/>
            <person name="Wen M."/>
            <person name="Jouanno E."/>
            <person name="Zahm M."/>
            <person name="Klopp C."/>
            <person name="Cabau C."/>
            <person name="Louis A."/>
            <person name="Berthelot C."/>
            <person name="Parey E."/>
            <person name="Roest Crollius H."/>
            <person name="Montfort J."/>
            <person name="Robinson-Rechavi M."/>
            <person name="Bouchez O."/>
            <person name="Lampietro C."/>
            <person name="Lopez Roques C."/>
            <person name="Donnadieu C."/>
            <person name="Postlethwait J."/>
            <person name="Bobe J."/>
            <person name="Verreycken H."/>
            <person name="Guiguen Y."/>
        </authorList>
    </citation>
    <scope>NUCLEOTIDE SEQUENCE [LARGE SCALE GENOMIC DNA]</scope>
    <source>
        <strain evidence="1">Up_M1</strain>
        <tissue evidence="1">Testis</tissue>
    </source>
</reference>
<dbReference type="AlphaFoldDB" id="A0ABD0X2Z1"/>